<sequence length="191" mass="21564">MGMANSENDVNNAQMQRPKFYPCSDCGRKFTKLALEVHKKSYTEDENCSCKVCKPIKNNCLQTKTGKPVLLNPEESAEKEESNFRDLGVLSSQNSSNHENTKTFPSNLPISYNQCNGIESSSKKNIEDSEKSPGMKQKTLKRKRVVCTDSLENSHDGNPVILSLCSVIRDGTVVQFKNERKSSENRIMWTY</sequence>
<dbReference type="Proteomes" id="UP000887116">
    <property type="component" value="Unassembled WGS sequence"/>
</dbReference>
<dbReference type="OrthoDB" id="6411934at2759"/>
<evidence type="ECO:0000313" key="1">
    <source>
        <dbReference type="EMBL" id="GFR06226.1"/>
    </source>
</evidence>
<accession>A0A8X6GJZ7</accession>
<keyword evidence="2" id="KW-1185">Reference proteome</keyword>
<evidence type="ECO:0000313" key="2">
    <source>
        <dbReference type="Proteomes" id="UP000887116"/>
    </source>
</evidence>
<name>A0A8X6GJZ7_TRICU</name>
<comment type="caution">
    <text evidence="1">The sequence shown here is derived from an EMBL/GenBank/DDBJ whole genome shotgun (WGS) entry which is preliminary data.</text>
</comment>
<dbReference type="EMBL" id="BMAO01035823">
    <property type="protein sequence ID" value="GFR06226.1"/>
    <property type="molecule type" value="Genomic_DNA"/>
</dbReference>
<protein>
    <submittedName>
        <fullName evidence="1">Zinc finger protein 85</fullName>
    </submittedName>
</protein>
<organism evidence="1 2">
    <name type="scientific">Trichonephila clavata</name>
    <name type="common">Joro spider</name>
    <name type="synonym">Nephila clavata</name>
    <dbReference type="NCBI Taxonomy" id="2740835"/>
    <lineage>
        <taxon>Eukaryota</taxon>
        <taxon>Metazoa</taxon>
        <taxon>Ecdysozoa</taxon>
        <taxon>Arthropoda</taxon>
        <taxon>Chelicerata</taxon>
        <taxon>Arachnida</taxon>
        <taxon>Araneae</taxon>
        <taxon>Araneomorphae</taxon>
        <taxon>Entelegynae</taxon>
        <taxon>Araneoidea</taxon>
        <taxon>Nephilidae</taxon>
        <taxon>Trichonephila</taxon>
    </lineage>
</organism>
<reference evidence="1" key="1">
    <citation type="submission" date="2020-07" db="EMBL/GenBank/DDBJ databases">
        <title>Multicomponent nature underlies the extraordinary mechanical properties of spider dragline silk.</title>
        <authorList>
            <person name="Kono N."/>
            <person name="Nakamura H."/>
            <person name="Mori M."/>
            <person name="Yoshida Y."/>
            <person name="Ohtoshi R."/>
            <person name="Malay A.D."/>
            <person name="Moran D.A.P."/>
            <person name="Tomita M."/>
            <person name="Numata K."/>
            <person name="Arakawa K."/>
        </authorList>
    </citation>
    <scope>NUCLEOTIDE SEQUENCE</scope>
</reference>
<dbReference type="AlphaFoldDB" id="A0A8X6GJZ7"/>
<proteinExistence type="predicted"/>
<gene>
    <name evidence="1" type="primary">NCL1_54258</name>
    <name evidence="1" type="ORF">TNCT_18661</name>
</gene>